<gene>
    <name evidence="2" type="ORF">D0Q02_11815</name>
</gene>
<dbReference type="EMBL" id="QVFU01000009">
    <property type="protein sequence ID" value="RFS46440.1"/>
    <property type="molecule type" value="Genomic_DNA"/>
</dbReference>
<comment type="caution">
    <text evidence="2">The sequence shown here is derived from an EMBL/GenBank/DDBJ whole genome shotgun (WGS) entry which is preliminary data.</text>
</comment>
<dbReference type="InterPro" id="IPR025235">
    <property type="entry name" value="DUF4178"/>
</dbReference>
<evidence type="ECO:0000313" key="2">
    <source>
        <dbReference type="EMBL" id="RFS46440.1"/>
    </source>
</evidence>
<organism evidence="2 3">
    <name type="scientific">Micromonospora craniellae</name>
    <dbReference type="NCBI Taxonomy" id="2294034"/>
    <lineage>
        <taxon>Bacteria</taxon>
        <taxon>Bacillati</taxon>
        <taxon>Actinomycetota</taxon>
        <taxon>Actinomycetes</taxon>
        <taxon>Micromonosporales</taxon>
        <taxon>Micromonosporaceae</taxon>
        <taxon>Micromonospora</taxon>
    </lineage>
</organism>
<dbReference type="AlphaFoldDB" id="A0A372G141"/>
<feature type="domain" description="DUF4178" evidence="1">
    <location>
        <begin position="3"/>
        <end position="59"/>
    </location>
</feature>
<accession>A0A372G141</accession>
<keyword evidence="3" id="KW-1185">Reference proteome</keyword>
<name>A0A372G141_9ACTN</name>
<reference evidence="2 3" key="1">
    <citation type="submission" date="2018-08" db="EMBL/GenBank/DDBJ databases">
        <title>Verrucosispora craniellae sp. nov., isolated from a marine sponge in the South China Sea.</title>
        <authorList>
            <person name="Li L."/>
            <person name="Lin H.W."/>
        </authorList>
    </citation>
    <scope>NUCLEOTIDE SEQUENCE [LARGE SCALE GENOMIC DNA]</scope>
    <source>
        <strain evidence="2 3">LHW63014</strain>
    </source>
</reference>
<dbReference type="Proteomes" id="UP000262621">
    <property type="component" value="Unassembled WGS sequence"/>
</dbReference>
<dbReference type="Pfam" id="PF13785">
    <property type="entry name" value="DUF4178"/>
    <property type="match status" value="1"/>
</dbReference>
<sequence>MGYVWHESGQARYTVTGVTGLAPSGTVRYHDYRAPGGARLTFEAYGEAGWEVAHGSRLDQGDVTVYPQGRGL</sequence>
<evidence type="ECO:0000259" key="1">
    <source>
        <dbReference type="Pfam" id="PF13785"/>
    </source>
</evidence>
<proteinExistence type="predicted"/>
<dbReference type="OrthoDB" id="3775810at2"/>
<evidence type="ECO:0000313" key="3">
    <source>
        <dbReference type="Proteomes" id="UP000262621"/>
    </source>
</evidence>
<protein>
    <submittedName>
        <fullName evidence="2">DUF4178 domain-containing protein</fullName>
    </submittedName>
</protein>